<dbReference type="PRINTS" id="PR00109">
    <property type="entry name" value="TYRKINASE"/>
</dbReference>
<keyword evidence="5" id="KW-1185">Reference proteome</keyword>
<dbReference type="PANTHER" id="PTHR44329">
    <property type="entry name" value="SERINE/THREONINE-PROTEIN KINASE TNNI3K-RELATED"/>
    <property type="match status" value="1"/>
</dbReference>
<dbReference type="GeneID" id="14888448"/>
<accession>A0A0A1U5K7</accession>
<proteinExistence type="predicted"/>
<dbReference type="AlphaFoldDB" id="A0A0A1U5K7"/>
<dbReference type="SMART" id="SM00220">
    <property type="entry name" value="S_TKc"/>
    <property type="match status" value="1"/>
</dbReference>
<protein>
    <submittedName>
        <fullName evidence="4">Serine/threonine protein kinase HT1, putative</fullName>
    </submittedName>
</protein>
<keyword evidence="1" id="KW-0547">Nucleotide-binding</keyword>
<name>A0A0A1U5K7_ENTIV</name>
<dbReference type="InterPro" id="IPR008271">
    <property type="entry name" value="Ser/Thr_kinase_AS"/>
</dbReference>
<dbReference type="VEuPathDB" id="AmoebaDB:EIN_391670"/>
<dbReference type="Pfam" id="PF07714">
    <property type="entry name" value="PK_Tyr_Ser-Thr"/>
    <property type="match status" value="1"/>
</dbReference>
<dbReference type="InterPro" id="IPR001245">
    <property type="entry name" value="Ser-Thr/Tyr_kinase_cat_dom"/>
</dbReference>
<gene>
    <name evidence="4" type="ORF">EIN_391670</name>
</gene>
<keyword evidence="4" id="KW-0723">Serine/threonine-protein kinase</keyword>
<evidence type="ECO:0000313" key="4">
    <source>
        <dbReference type="EMBL" id="ELP89512.1"/>
    </source>
</evidence>
<dbReference type="Proteomes" id="UP000014680">
    <property type="component" value="Unassembled WGS sequence"/>
</dbReference>
<dbReference type="InterPro" id="IPR011009">
    <property type="entry name" value="Kinase-like_dom_sf"/>
</dbReference>
<dbReference type="SUPFAM" id="SSF56112">
    <property type="entry name" value="Protein kinase-like (PK-like)"/>
    <property type="match status" value="1"/>
</dbReference>
<dbReference type="GO" id="GO:0004674">
    <property type="term" value="F:protein serine/threonine kinase activity"/>
    <property type="evidence" value="ECO:0007669"/>
    <property type="project" value="UniProtKB-KW"/>
</dbReference>
<reference evidence="4 5" key="1">
    <citation type="submission" date="2012-10" db="EMBL/GenBank/DDBJ databases">
        <authorList>
            <person name="Zafar N."/>
            <person name="Inman J."/>
            <person name="Hall N."/>
            <person name="Lorenzi H."/>
            <person name="Caler E."/>
        </authorList>
    </citation>
    <scope>NUCLEOTIDE SEQUENCE [LARGE SCALE GENOMIC DNA]</scope>
    <source>
        <strain evidence="4 5">IP1</strain>
    </source>
</reference>
<dbReference type="InterPro" id="IPR051681">
    <property type="entry name" value="Ser/Thr_Kinases-Pseudokinases"/>
</dbReference>
<evidence type="ECO:0000256" key="1">
    <source>
        <dbReference type="ARBA" id="ARBA00022741"/>
    </source>
</evidence>
<evidence type="ECO:0000256" key="2">
    <source>
        <dbReference type="ARBA" id="ARBA00022840"/>
    </source>
</evidence>
<dbReference type="OMA" id="FNGCESV"/>
<feature type="domain" description="Protein kinase" evidence="3">
    <location>
        <begin position="1"/>
        <end position="238"/>
    </location>
</feature>
<dbReference type="RefSeq" id="XP_004256283.1">
    <property type="nucleotide sequence ID" value="XM_004256235.1"/>
</dbReference>
<dbReference type="KEGG" id="eiv:EIN_391670"/>
<dbReference type="GO" id="GO:0005524">
    <property type="term" value="F:ATP binding"/>
    <property type="evidence" value="ECO:0007669"/>
    <property type="project" value="UniProtKB-KW"/>
</dbReference>
<keyword evidence="2" id="KW-0067">ATP-binding</keyword>
<dbReference type="OrthoDB" id="26006at2759"/>
<dbReference type="InterPro" id="IPR000719">
    <property type="entry name" value="Prot_kinase_dom"/>
</dbReference>
<evidence type="ECO:0000259" key="3">
    <source>
        <dbReference type="PROSITE" id="PS50011"/>
    </source>
</evidence>
<dbReference type="PIRSF" id="PIRSF000654">
    <property type="entry name" value="Integrin-linked_kinase"/>
    <property type="match status" value="1"/>
</dbReference>
<dbReference type="Gene3D" id="1.10.510.10">
    <property type="entry name" value="Transferase(Phosphotransferase) domain 1"/>
    <property type="match status" value="1"/>
</dbReference>
<evidence type="ECO:0000313" key="5">
    <source>
        <dbReference type="Proteomes" id="UP000014680"/>
    </source>
</evidence>
<dbReference type="EMBL" id="KB206629">
    <property type="protein sequence ID" value="ELP89512.1"/>
    <property type="molecule type" value="Genomic_DNA"/>
</dbReference>
<keyword evidence="4" id="KW-0418">Kinase</keyword>
<dbReference type="PROSITE" id="PS50011">
    <property type="entry name" value="PROTEIN_KINASE_DOM"/>
    <property type="match status" value="1"/>
</dbReference>
<keyword evidence="4" id="KW-0808">Transferase</keyword>
<organism evidence="4 5">
    <name type="scientific">Entamoeba invadens IP1</name>
    <dbReference type="NCBI Taxonomy" id="370355"/>
    <lineage>
        <taxon>Eukaryota</taxon>
        <taxon>Amoebozoa</taxon>
        <taxon>Evosea</taxon>
        <taxon>Archamoebae</taxon>
        <taxon>Mastigamoebida</taxon>
        <taxon>Entamoebidae</taxon>
        <taxon>Entamoeba</taxon>
    </lineage>
</organism>
<dbReference type="PROSITE" id="PS00108">
    <property type="entry name" value="PROTEIN_KINASE_ST"/>
    <property type="match status" value="1"/>
</dbReference>
<sequence length="245" mass="27967">MVHGEVLVEKCMKIEDEEGVQKGFEEKVREVLNEIEVAKKCEDPNLLRMKGVNIEPLILVYEYCSEGSLYDVLSKIRLTDDEKLGLSIDVSRGVKALHLKNFIHRDIKSPNVLIKRENGKLRSVLADFGLCSSGKEKDEARNFNPIWTAPEVLQGKKCSFKSDVYSLSFVIWEIFTQKRPFGDIQFMAGIYSEVTSGGRPPLSCVSNEKIKNLCEEGWDENPHMRPNSCKIVKRLDEINQKDRSK</sequence>